<keyword evidence="4 6" id="KW-0472">Membrane</keyword>
<feature type="transmembrane region" description="Helical" evidence="6">
    <location>
        <begin position="461"/>
        <end position="494"/>
    </location>
</feature>
<dbReference type="Pfam" id="PF01740">
    <property type="entry name" value="STAS"/>
    <property type="match status" value="1"/>
</dbReference>
<dbReference type="InterPro" id="IPR001902">
    <property type="entry name" value="SLC26A/SulP_fam"/>
</dbReference>
<proteinExistence type="predicted"/>
<dbReference type="NCBIfam" id="TIGR00815">
    <property type="entry name" value="sulP"/>
    <property type="match status" value="1"/>
</dbReference>
<feature type="transmembrane region" description="Helical" evidence="6">
    <location>
        <begin position="246"/>
        <end position="267"/>
    </location>
</feature>
<name>A0A2P6NLB4_9EUKA</name>
<keyword evidence="9" id="KW-1185">Reference proteome</keyword>
<dbReference type="SUPFAM" id="SSF52091">
    <property type="entry name" value="SpoIIaa-like"/>
    <property type="match status" value="1"/>
</dbReference>
<dbReference type="InParanoid" id="A0A2P6NLB4"/>
<dbReference type="Proteomes" id="UP000241769">
    <property type="component" value="Unassembled WGS sequence"/>
</dbReference>
<feature type="transmembrane region" description="Helical" evidence="6">
    <location>
        <begin position="432"/>
        <end position="454"/>
    </location>
</feature>
<dbReference type="STRING" id="1890364.A0A2P6NLB4"/>
<evidence type="ECO:0000256" key="5">
    <source>
        <dbReference type="SAM" id="MobiDB-lite"/>
    </source>
</evidence>
<dbReference type="GO" id="GO:0055085">
    <property type="term" value="P:transmembrane transport"/>
    <property type="evidence" value="ECO:0007669"/>
    <property type="project" value="InterPro"/>
</dbReference>
<feature type="transmembrane region" description="Helical" evidence="6">
    <location>
        <begin position="408"/>
        <end position="426"/>
    </location>
</feature>
<organism evidence="8 9">
    <name type="scientific">Planoprotostelium fungivorum</name>
    <dbReference type="NCBI Taxonomy" id="1890364"/>
    <lineage>
        <taxon>Eukaryota</taxon>
        <taxon>Amoebozoa</taxon>
        <taxon>Evosea</taxon>
        <taxon>Variosea</taxon>
        <taxon>Cavosteliida</taxon>
        <taxon>Cavosteliaceae</taxon>
        <taxon>Planoprotostelium</taxon>
    </lineage>
</organism>
<feature type="domain" description="STAS" evidence="7">
    <location>
        <begin position="517"/>
        <end position="630"/>
    </location>
</feature>
<accession>A0A2P6NLB4</accession>
<dbReference type="InterPro" id="IPR036513">
    <property type="entry name" value="STAS_dom_sf"/>
</dbReference>
<dbReference type="Pfam" id="PF00916">
    <property type="entry name" value="Sulfate_transp"/>
    <property type="match status" value="1"/>
</dbReference>
<feature type="transmembrane region" description="Helical" evidence="6">
    <location>
        <begin position="332"/>
        <end position="351"/>
    </location>
</feature>
<evidence type="ECO:0000256" key="4">
    <source>
        <dbReference type="ARBA" id="ARBA00023136"/>
    </source>
</evidence>
<dbReference type="CDD" id="cd07042">
    <property type="entry name" value="STAS_SulP_like_sulfate_transporter"/>
    <property type="match status" value="1"/>
</dbReference>
<comment type="subcellular location">
    <subcellularLocation>
        <location evidence="1">Membrane</location>
        <topology evidence="1">Multi-pass membrane protein</topology>
    </subcellularLocation>
</comment>
<evidence type="ECO:0000313" key="8">
    <source>
        <dbReference type="EMBL" id="PRP84755.1"/>
    </source>
</evidence>
<dbReference type="InterPro" id="IPR011547">
    <property type="entry name" value="SLC26A/SulP_dom"/>
</dbReference>
<sequence>MFMRFVGVLTAYNQNCGEYELSDISNSHSDDERDSVIPQDDRLLGESSYVETLHKFRRRPVNLSTRIKKAVLATLPHWSTRYDLRQWLVGDIIAGITVGVMAVPQGLAYSVIAGLPPINGLYASLIPLIVFAFLGTSRETAVGPFALTSIMASEAVSAIAEVGTSEYFGYTLLLTLLTGIVLTLMGIFRLGFLVNFMSNPVLEGFQFASAITIGTSQLKYLFGVNPKPSPTLYGSLYQFATQLTKIHWMTLVIGLGGVAFLHVNGLLAKRKIHLPAPLLLMIVGIISAWALNLESHGVRVVGDIPSGLPPFTDPVYWAFPLDDEKMEKCKHILFQSFVLALVSFMVTLSVAKKYAEERKYNLRTNQELAALGVSNIFTSLFGGFPIAGSLSRTVVNVSSGAKTQISSLFSALIVLLSLLFLTKVLYFLPMTFLASIVLVAVSGLANTSVILDIYRTKTSDLILWCVSFSSTLLLGVANGLVVSICASVAGVIWLSSRPEIVMLGRLPGSTTYRNVVRFPQALIIPGMIIVRMDASLFFANINFFKEKLLRMVHRNAISCIVMDWSSVSDMDYTACRVFGMVLKDLKNSSVLVLMAAVKGAVRDVLVKSKLAKEIGADNVLWELHDAVRKGAAMMKRRPKATVEEEDEEEEEEEQPLNIQHTFSPFVFENEEASPAQRRELKV</sequence>
<dbReference type="GO" id="GO:0016020">
    <property type="term" value="C:membrane"/>
    <property type="evidence" value="ECO:0007669"/>
    <property type="project" value="UniProtKB-SubCell"/>
</dbReference>
<protein>
    <submittedName>
        <fullName evidence="8">Sulfate permease</fullName>
    </submittedName>
</protein>
<dbReference type="Gene3D" id="3.30.750.24">
    <property type="entry name" value="STAS domain"/>
    <property type="match status" value="1"/>
</dbReference>
<evidence type="ECO:0000313" key="9">
    <source>
        <dbReference type="Proteomes" id="UP000241769"/>
    </source>
</evidence>
<dbReference type="OrthoDB" id="288203at2759"/>
<comment type="caution">
    <text evidence="8">The sequence shown here is derived from an EMBL/GenBank/DDBJ whole genome shotgun (WGS) entry which is preliminary data.</text>
</comment>
<evidence type="ECO:0000259" key="7">
    <source>
        <dbReference type="PROSITE" id="PS50801"/>
    </source>
</evidence>
<evidence type="ECO:0000256" key="3">
    <source>
        <dbReference type="ARBA" id="ARBA00022989"/>
    </source>
</evidence>
<evidence type="ECO:0000256" key="6">
    <source>
        <dbReference type="SAM" id="Phobius"/>
    </source>
</evidence>
<dbReference type="AlphaFoldDB" id="A0A2P6NLB4"/>
<dbReference type="InterPro" id="IPR002645">
    <property type="entry name" value="STAS_dom"/>
</dbReference>
<dbReference type="FunCoup" id="A0A2P6NLB4">
    <property type="interactions" value="30"/>
</dbReference>
<reference evidence="8 9" key="1">
    <citation type="journal article" date="2018" name="Genome Biol. Evol.">
        <title>Multiple Roots of Fruiting Body Formation in Amoebozoa.</title>
        <authorList>
            <person name="Hillmann F."/>
            <person name="Forbes G."/>
            <person name="Novohradska S."/>
            <person name="Ferling I."/>
            <person name="Riege K."/>
            <person name="Groth M."/>
            <person name="Westermann M."/>
            <person name="Marz M."/>
            <person name="Spaller T."/>
            <person name="Winckler T."/>
            <person name="Schaap P."/>
            <person name="Glockner G."/>
        </authorList>
    </citation>
    <scope>NUCLEOTIDE SEQUENCE [LARGE SCALE GENOMIC DNA]</scope>
    <source>
        <strain evidence="8 9">Jena</strain>
    </source>
</reference>
<gene>
    <name evidence="8" type="ORF">PROFUN_07857</name>
</gene>
<keyword evidence="2 6" id="KW-0812">Transmembrane</keyword>
<feature type="transmembrane region" description="Helical" evidence="6">
    <location>
        <begin position="522"/>
        <end position="544"/>
    </location>
</feature>
<evidence type="ECO:0000256" key="2">
    <source>
        <dbReference type="ARBA" id="ARBA00022692"/>
    </source>
</evidence>
<dbReference type="PANTHER" id="PTHR11814">
    <property type="entry name" value="SULFATE TRANSPORTER"/>
    <property type="match status" value="1"/>
</dbReference>
<feature type="transmembrane region" description="Helical" evidence="6">
    <location>
        <begin position="87"/>
        <end position="112"/>
    </location>
</feature>
<feature type="transmembrane region" description="Helical" evidence="6">
    <location>
        <begin position="118"/>
        <end position="134"/>
    </location>
</feature>
<feature type="compositionally biased region" description="Acidic residues" evidence="5">
    <location>
        <begin position="643"/>
        <end position="654"/>
    </location>
</feature>
<dbReference type="PROSITE" id="PS50801">
    <property type="entry name" value="STAS"/>
    <property type="match status" value="1"/>
</dbReference>
<feature type="transmembrane region" description="Helical" evidence="6">
    <location>
        <begin position="172"/>
        <end position="192"/>
    </location>
</feature>
<dbReference type="EMBL" id="MDYQ01000057">
    <property type="protein sequence ID" value="PRP84755.1"/>
    <property type="molecule type" value="Genomic_DNA"/>
</dbReference>
<evidence type="ECO:0000256" key="1">
    <source>
        <dbReference type="ARBA" id="ARBA00004141"/>
    </source>
</evidence>
<keyword evidence="3 6" id="KW-1133">Transmembrane helix</keyword>
<feature type="transmembrane region" description="Helical" evidence="6">
    <location>
        <begin position="274"/>
        <end position="291"/>
    </location>
</feature>
<feature type="region of interest" description="Disordered" evidence="5">
    <location>
        <begin position="634"/>
        <end position="658"/>
    </location>
</feature>